<dbReference type="EMBL" id="BPWL01000004">
    <property type="protein sequence ID" value="GJJ09055.1"/>
    <property type="molecule type" value="Genomic_DNA"/>
</dbReference>
<accession>A0AAV5AAU5</accession>
<dbReference type="Proteomes" id="UP001050691">
    <property type="component" value="Unassembled WGS sequence"/>
</dbReference>
<name>A0AAV5AAU5_9AGAM</name>
<gene>
    <name evidence="1" type="ORF">Clacol_003277</name>
</gene>
<evidence type="ECO:0000313" key="2">
    <source>
        <dbReference type="Proteomes" id="UP001050691"/>
    </source>
</evidence>
<sequence>MKIVPYSFSPAHPPVVFSPTSPSLPCTPMVGELDTELNTQIDPHLDLDNQAHSVCEKIRNKYEADKSTQATYARYIKDYECWWNQYECEKMKKDASYKPLSAYPILPRPPGTALDIRFKEVDSTKSKMILSSL</sequence>
<evidence type="ECO:0000313" key="1">
    <source>
        <dbReference type="EMBL" id="GJJ09055.1"/>
    </source>
</evidence>
<proteinExistence type="predicted"/>
<protein>
    <submittedName>
        <fullName evidence="1">Uncharacterized protein</fullName>
    </submittedName>
</protein>
<keyword evidence="2" id="KW-1185">Reference proteome</keyword>
<reference evidence="1" key="1">
    <citation type="submission" date="2021-10" db="EMBL/GenBank/DDBJ databases">
        <title>De novo Genome Assembly of Clathrus columnatus (Basidiomycota, Fungi) Using Illumina and Nanopore Sequence Data.</title>
        <authorList>
            <person name="Ogiso-Tanaka E."/>
            <person name="Itagaki H."/>
            <person name="Hosoya T."/>
            <person name="Hosaka K."/>
        </authorList>
    </citation>
    <scope>NUCLEOTIDE SEQUENCE</scope>
    <source>
        <strain evidence="1">MO-923</strain>
    </source>
</reference>
<organism evidence="1 2">
    <name type="scientific">Clathrus columnatus</name>
    <dbReference type="NCBI Taxonomy" id="1419009"/>
    <lineage>
        <taxon>Eukaryota</taxon>
        <taxon>Fungi</taxon>
        <taxon>Dikarya</taxon>
        <taxon>Basidiomycota</taxon>
        <taxon>Agaricomycotina</taxon>
        <taxon>Agaricomycetes</taxon>
        <taxon>Phallomycetidae</taxon>
        <taxon>Phallales</taxon>
        <taxon>Clathraceae</taxon>
        <taxon>Clathrus</taxon>
    </lineage>
</organism>
<dbReference type="AlphaFoldDB" id="A0AAV5AAU5"/>
<comment type="caution">
    <text evidence="1">The sequence shown here is derived from an EMBL/GenBank/DDBJ whole genome shotgun (WGS) entry which is preliminary data.</text>
</comment>